<dbReference type="EMBL" id="DS547146">
    <property type="protein sequence ID" value="EDR00819.1"/>
    <property type="molecule type" value="Genomic_DNA"/>
</dbReference>
<dbReference type="GeneID" id="6084226"/>
<dbReference type="InParanoid" id="B0DXD9"/>
<dbReference type="AlphaFoldDB" id="B0DXD9"/>
<dbReference type="HOGENOM" id="CLU_1678213_0_0_1"/>
<reference evidence="1 2" key="1">
    <citation type="journal article" date="2008" name="Nature">
        <title>The genome of Laccaria bicolor provides insights into mycorrhizal symbiosis.</title>
        <authorList>
            <person name="Martin F."/>
            <person name="Aerts A."/>
            <person name="Ahren D."/>
            <person name="Brun A."/>
            <person name="Danchin E.G.J."/>
            <person name="Duchaussoy F."/>
            <person name="Gibon J."/>
            <person name="Kohler A."/>
            <person name="Lindquist E."/>
            <person name="Pereda V."/>
            <person name="Salamov A."/>
            <person name="Shapiro H.J."/>
            <person name="Wuyts J."/>
            <person name="Blaudez D."/>
            <person name="Buee M."/>
            <person name="Brokstein P."/>
            <person name="Canbaeck B."/>
            <person name="Cohen D."/>
            <person name="Courty P.E."/>
            <person name="Coutinho P.M."/>
            <person name="Delaruelle C."/>
            <person name="Detter J.C."/>
            <person name="Deveau A."/>
            <person name="DiFazio S."/>
            <person name="Duplessis S."/>
            <person name="Fraissinet-Tachet L."/>
            <person name="Lucic E."/>
            <person name="Frey-Klett P."/>
            <person name="Fourrey C."/>
            <person name="Feussner I."/>
            <person name="Gay G."/>
            <person name="Grimwood J."/>
            <person name="Hoegger P.J."/>
            <person name="Jain P."/>
            <person name="Kilaru S."/>
            <person name="Labbe J."/>
            <person name="Lin Y.C."/>
            <person name="Legue V."/>
            <person name="Le Tacon F."/>
            <person name="Marmeisse R."/>
            <person name="Melayah D."/>
            <person name="Montanini B."/>
            <person name="Muratet M."/>
            <person name="Nehls U."/>
            <person name="Niculita-Hirzel H."/>
            <person name="Oudot-Le Secq M.P."/>
            <person name="Peter M."/>
            <person name="Quesneville H."/>
            <person name="Rajashekar B."/>
            <person name="Reich M."/>
            <person name="Rouhier N."/>
            <person name="Schmutz J."/>
            <person name="Yin T."/>
            <person name="Chalot M."/>
            <person name="Henrissat B."/>
            <person name="Kuees U."/>
            <person name="Lucas S."/>
            <person name="Van de Peer Y."/>
            <person name="Podila G.K."/>
            <person name="Polle A."/>
            <person name="Pukkila P.J."/>
            <person name="Richardson P.M."/>
            <person name="Rouze P."/>
            <person name="Sanders I.R."/>
            <person name="Stajich J.E."/>
            <person name="Tunlid A."/>
            <person name="Tuskan G."/>
            <person name="Grigoriev I.V."/>
        </authorList>
    </citation>
    <scope>NUCLEOTIDE SEQUENCE [LARGE SCALE GENOMIC DNA]</scope>
    <source>
        <strain evidence="2">S238N-H82 / ATCC MYA-4686</strain>
    </source>
</reference>
<protein>
    <submittedName>
        <fullName evidence="1">Predicted protein</fullName>
    </submittedName>
</protein>
<keyword evidence="2" id="KW-1185">Reference proteome</keyword>
<proteinExistence type="predicted"/>
<accession>B0DXD9</accession>
<dbReference type="KEGG" id="lbc:LACBIDRAFT_333880"/>
<dbReference type="Proteomes" id="UP000001194">
    <property type="component" value="Unassembled WGS sequence"/>
</dbReference>
<evidence type="ECO:0000313" key="2">
    <source>
        <dbReference type="Proteomes" id="UP000001194"/>
    </source>
</evidence>
<sequence>MSLCDHYGQFLSMDWNGVPPLSVLYKRYIGACAYHIRILGSPWFNGNLIKWQGVRTSRLRNNFATHYFVMGFNCAITFIACSKRFELLEYASQGFEWVNYLSFYDTFTISNASQGKYLVPASSMWQRRRVDGWVFEARAQYPIPKPISTMDQVVEAL</sequence>
<name>B0DXD9_LACBS</name>
<dbReference type="RefSeq" id="XP_001888611.1">
    <property type="nucleotide sequence ID" value="XM_001888576.1"/>
</dbReference>
<organism evidence="2">
    <name type="scientific">Laccaria bicolor (strain S238N-H82 / ATCC MYA-4686)</name>
    <name type="common">Bicoloured deceiver</name>
    <name type="synonym">Laccaria laccata var. bicolor</name>
    <dbReference type="NCBI Taxonomy" id="486041"/>
    <lineage>
        <taxon>Eukaryota</taxon>
        <taxon>Fungi</taxon>
        <taxon>Dikarya</taxon>
        <taxon>Basidiomycota</taxon>
        <taxon>Agaricomycotina</taxon>
        <taxon>Agaricomycetes</taxon>
        <taxon>Agaricomycetidae</taxon>
        <taxon>Agaricales</taxon>
        <taxon>Agaricineae</taxon>
        <taxon>Hydnangiaceae</taxon>
        <taxon>Laccaria</taxon>
    </lineage>
</organism>
<evidence type="ECO:0000313" key="1">
    <source>
        <dbReference type="EMBL" id="EDR00819.1"/>
    </source>
</evidence>
<gene>
    <name evidence="1" type="ORF">LACBIDRAFT_333880</name>
</gene>